<dbReference type="SUPFAM" id="SSF109755">
    <property type="entry name" value="PhoU-like"/>
    <property type="match status" value="1"/>
</dbReference>
<evidence type="ECO:0000259" key="7">
    <source>
        <dbReference type="Pfam" id="PF01895"/>
    </source>
</evidence>
<feature type="transmembrane region" description="Helical" evidence="6">
    <location>
        <begin position="153"/>
        <end position="173"/>
    </location>
</feature>
<reference evidence="8" key="1">
    <citation type="journal article" date="2021" name="PeerJ">
        <title>Extensive microbial diversity within the chicken gut microbiome revealed by metagenomics and culture.</title>
        <authorList>
            <person name="Gilroy R."/>
            <person name="Ravi A."/>
            <person name="Getino M."/>
            <person name="Pursley I."/>
            <person name="Horton D.L."/>
            <person name="Alikhan N.F."/>
            <person name="Baker D."/>
            <person name="Gharbi K."/>
            <person name="Hall N."/>
            <person name="Watson M."/>
            <person name="Adriaenssens E.M."/>
            <person name="Foster-Nyarko E."/>
            <person name="Jarju S."/>
            <person name="Secka A."/>
            <person name="Antonio M."/>
            <person name="Oren A."/>
            <person name="Chaudhuri R.R."/>
            <person name="La Ragione R."/>
            <person name="Hildebrand F."/>
            <person name="Pallen M.J."/>
        </authorList>
    </citation>
    <scope>NUCLEOTIDE SEQUENCE</scope>
    <source>
        <strain evidence="8">1345</strain>
    </source>
</reference>
<feature type="transmembrane region" description="Helical" evidence="6">
    <location>
        <begin position="269"/>
        <end position="289"/>
    </location>
</feature>
<dbReference type="InterPro" id="IPR038078">
    <property type="entry name" value="PhoU-like_sf"/>
</dbReference>
<protein>
    <submittedName>
        <fullName evidence="8">Na/Pi cotransporter family protein</fullName>
    </submittedName>
</protein>
<feature type="transmembrane region" description="Helical" evidence="6">
    <location>
        <begin position="121"/>
        <end position="141"/>
    </location>
</feature>
<dbReference type="Pfam" id="PF02690">
    <property type="entry name" value="Na_Pi_cotrans"/>
    <property type="match status" value="1"/>
</dbReference>
<reference evidence="8" key="2">
    <citation type="submission" date="2021-04" db="EMBL/GenBank/DDBJ databases">
        <authorList>
            <person name="Gilroy R."/>
        </authorList>
    </citation>
    <scope>NUCLEOTIDE SEQUENCE</scope>
    <source>
        <strain evidence="8">1345</strain>
    </source>
</reference>
<evidence type="ECO:0000256" key="3">
    <source>
        <dbReference type="ARBA" id="ARBA00022692"/>
    </source>
</evidence>
<evidence type="ECO:0000313" key="8">
    <source>
        <dbReference type="EMBL" id="HIY97362.1"/>
    </source>
</evidence>
<dbReference type="GO" id="GO:0005436">
    <property type="term" value="F:sodium:phosphate symporter activity"/>
    <property type="evidence" value="ECO:0007669"/>
    <property type="project" value="InterPro"/>
</dbReference>
<dbReference type="NCBIfam" id="NF037997">
    <property type="entry name" value="Na_Pi_symport"/>
    <property type="match status" value="1"/>
</dbReference>
<comment type="subcellular location">
    <subcellularLocation>
        <location evidence="1">Cell membrane</location>
        <topology evidence="1">Multi-pass membrane protein</topology>
    </subcellularLocation>
</comment>
<sequence>MNIGISALLAENAQMGALEYVLAVIALLAGLGAFLFGFKVLSDNIEKLATNKLRRWFDKTGKSRLAGVGIGAGVTAIIQSSSATTVMVVGFVNVGLMSLFQATTVIMGANIGTTVTAYFSVLADIPFIEFITVFTCVGIFMDMLCKKDKSKTIGMMLAGLGLVFLGLEYMGMAMDDFAQQQVVKDFLVSVDSRIVLLLAGIVITGIVQSSSAVTTLIVQMVGAGLMIGDPSNSGVLFLVLGTNIGTCVTALLSSVGANTNAKRAALIHLMFNVFGTVIFSVFLLCWPGFMNATLGKWFAGNPGLQIALFHTFFNVVCTCIFLPFANVFVKIATKLIRGKRDGAPAGDVVPLDDRFLSTPSVAVEQANKAATRMAERAMESLKTAFDGFISENEDVKDKETVDELNARVADMERAIVAYLIKISAQDVSLADEKLISAIHHATGDILRISELADNITKYTRNCKRDGIEFSAGVKKSLQDMYAKIDELYQKTLDVFDKKDITAIKAVDRVEDDVDAARKEMVSDHIRRLNEGKCKPQSSGIFINLVGNLERAADHLTYVAHAFD</sequence>
<dbReference type="GO" id="GO:0005886">
    <property type="term" value="C:plasma membrane"/>
    <property type="evidence" value="ECO:0007669"/>
    <property type="project" value="UniProtKB-SubCell"/>
</dbReference>
<evidence type="ECO:0000256" key="5">
    <source>
        <dbReference type="ARBA" id="ARBA00023136"/>
    </source>
</evidence>
<evidence type="ECO:0000256" key="2">
    <source>
        <dbReference type="ARBA" id="ARBA00022475"/>
    </source>
</evidence>
<dbReference type="Pfam" id="PF01895">
    <property type="entry name" value="PhoU"/>
    <property type="match status" value="2"/>
</dbReference>
<feature type="transmembrane region" description="Helical" evidence="6">
    <location>
        <begin position="194"/>
        <end position="222"/>
    </location>
</feature>
<keyword evidence="4 6" id="KW-1133">Transmembrane helix</keyword>
<feature type="domain" description="PhoU" evidence="7">
    <location>
        <begin position="478"/>
        <end position="560"/>
    </location>
</feature>
<feature type="transmembrane region" description="Helical" evidence="6">
    <location>
        <begin position="86"/>
        <end position="109"/>
    </location>
</feature>
<dbReference type="PANTHER" id="PTHR10010">
    <property type="entry name" value="SOLUTE CARRIER FAMILY 34 SODIUM PHOSPHATE , MEMBER 2-RELATED"/>
    <property type="match status" value="1"/>
</dbReference>
<keyword evidence="2" id="KW-1003">Cell membrane</keyword>
<dbReference type="Proteomes" id="UP000886750">
    <property type="component" value="Unassembled WGS sequence"/>
</dbReference>
<evidence type="ECO:0000256" key="4">
    <source>
        <dbReference type="ARBA" id="ARBA00022989"/>
    </source>
</evidence>
<proteinExistence type="predicted"/>
<gene>
    <name evidence="8" type="ORF">H9729_06705</name>
</gene>
<accession>A0A9D1ZWA0</accession>
<comment type="caution">
    <text evidence="8">The sequence shown here is derived from an EMBL/GenBank/DDBJ whole genome shotgun (WGS) entry which is preliminary data.</text>
</comment>
<dbReference type="GO" id="GO:0044341">
    <property type="term" value="P:sodium-dependent phosphate transport"/>
    <property type="evidence" value="ECO:0007669"/>
    <property type="project" value="InterPro"/>
</dbReference>
<organism evidence="8 9">
    <name type="scientific">Candidatus Borkfalkia excrementigallinarum</name>
    <dbReference type="NCBI Taxonomy" id="2838506"/>
    <lineage>
        <taxon>Bacteria</taxon>
        <taxon>Bacillati</taxon>
        <taxon>Bacillota</taxon>
        <taxon>Clostridia</taxon>
        <taxon>Christensenellales</taxon>
        <taxon>Christensenellaceae</taxon>
        <taxon>Candidatus Borkfalkia</taxon>
    </lineage>
</organism>
<evidence type="ECO:0000256" key="6">
    <source>
        <dbReference type="SAM" id="Phobius"/>
    </source>
</evidence>
<feature type="domain" description="PhoU" evidence="7">
    <location>
        <begin position="371"/>
        <end position="458"/>
    </location>
</feature>
<dbReference type="PANTHER" id="PTHR10010:SF46">
    <property type="entry name" value="SODIUM-DEPENDENT PHOSPHATE TRANSPORT PROTEIN 2B"/>
    <property type="match status" value="1"/>
</dbReference>
<feature type="transmembrane region" description="Helical" evidence="6">
    <location>
        <begin position="234"/>
        <end position="257"/>
    </location>
</feature>
<feature type="transmembrane region" description="Helical" evidence="6">
    <location>
        <begin position="20"/>
        <end position="42"/>
    </location>
</feature>
<dbReference type="InterPro" id="IPR026022">
    <property type="entry name" value="PhoU_dom"/>
</dbReference>
<keyword evidence="5 6" id="KW-0472">Membrane</keyword>
<dbReference type="InterPro" id="IPR003841">
    <property type="entry name" value="Na/Pi_transpt"/>
</dbReference>
<feature type="transmembrane region" description="Helical" evidence="6">
    <location>
        <begin position="309"/>
        <end position="329"/>
    </location>
</feature>
<evidence type="ECO:0000256" key="1">
    <source>
        <dbReference type="ARBA" id="ARBA00004651"/>
    </source>
</evidence>
<name>A0A9D1ZWA0_9FIRM</name>
<keyword evidence="3 6" id="KW-0812">Transmembrane</keyword>
<evidence type="ECO:0000313" key="9">
    <source>
        <dbReference type="Proteomes" id="UP000886750"/>
    </source>
</evidence>
<feature type="transmembrane region" description="Helical" evidence="6">
    <location>
        <begin position="63"/>
        <end position="80"/>
    </location>
</feature>
<dbReference type="Gene3D" id="1.20.58.220">
    <property type="entry name" value="Phosphate transport system protein phou homolog 2, domain 2"/>
    <property type="match status" value="1"/>
</dbReference>
<dbReference type="AlphaFoldDB" id="A0A9D1ZWA0"/>
<dbReference type="EMBL" id="DXCQ01000061">
    <property type="protein sequence ID" value="HIY97362.1"/>
    <property type="molecule type" value="Genomic_DNA"/>
</dbReference>